<feature type="compositionally biased region" description="Basic and acidic residues" evidence="1">
    <location>
        <begin position="160"/>
        <end position="185"/>
    </location>
</feature>
<feature type="compositionally biased region" description="Low complexity" evidence="1">
    <location>
        <begin position="24"/>
        <end position="38"/>
    </location>
</feature>
<gene>
    <name evidence="2" type="ORF">CEXT_446881</name>
</gene>
<evidence type="ECO:0000256" key="1">
    <source>
        <dbReference type="SAM" id="MobiDB-lite"/>
    </source>
</evidence>
<accession>A0AAV4RRT4</accession>
<feature type="compositionally biased region" description="Polar residues" evidence="1">
    <location>
        <begin position="39"/>
        <end position="55"/>
    </location>
</feature>
<feature type="region of interest" description="Disordered" evidence="1">
    <location>
        <begin position="151"/>
        <end position="199"/>
    </location>
</feature>
<protein>
    <submittedName>
        <fullName evidence="2">Uncharacterized protein</fullName>
    </submittedName>
</protein>
<evidence type="ECO:0000313" key="2">
    <source>
        <dbReference type="EMBL" id="GIY24112.1"/>
    </source>
</evidence>
<comment type="caution">
    <text evidence="2">The sequence shown here is derived from an EMBL/GenBank/DDBJ whole genome shotgun (WGS) entry which is preliminary data.</text>
</comment>
<dbReference type="EMBL" id="BPLR01008353">
    <property type="protein sequence ID" value="GIY24112.1"/>
    <property type="molecule type" value="Genomic_DNA"/>
</dbReference>
<sequence length="320" mass="36231">MNPFRFTSIIFERSLFISHRLSRSSVSSDASSSRPGSSIKESSQLPQRRQWSQCGNADPIYKRSHHRQPARETQAVSPGGCDGRSDFAAKTFCLQGWTYRNCHHEKNSTRRPPPKKGQLTSKNSPYKDKIFKSKELEDKFNCFYNRLVETSNEESSEVNTSKDDHAMSTDRSTDDRKTDSGKETADTSLSEQPSEDFDAQENQMGNQFVSTTIRVNNARPGPSHYGGFAACAPRNEQQEPRPSPFVHISSENISKTNPEVCPIWVWTFKLFSKQRKAVSDNSLKKISLKNLPHFLRSLSSQSTQNSVKRPICATRVRVDS</sequence>
<dbReference type="AlphaFoldDB" id="A0AAV4RRT4"/>
<evidence type="ECO:0000313" key="3">
    <source>
        <dbReference type="Proteomes" id="UP001054945"/>
    </source>
</evidence>
<proteinExistence type="predicted"/>
<dbReference type="Proteomes" id="UP001054945">
    <property type="component" value="Unassembled WGS sequence"/>
</dbReference>
<organism evidence="2 3">
    <name type="scientific">Caerostris extrusa</name>
    <name type="common">Bark spider</name>
    <name type="synonym">Caerostris bankana</name>
    <dbReference type="NCBI Taxonomy" id="172846"/>
    <lineage>
        <taxon>Eukaryota</taxon>
        <taxon>Metazoa</taxon>
        <taxon>Ecdysozoa</taxon>
        <taxon>Arthropoda</taxon>
        <taxon>Chelicerata</taxon>
        <taxon>Arachnida</taxon>
        <taxon>Araneae</taxon>
        <taxon>Araneomorphae</taxon>
        <taxon>Entelegynae</taxon>
        <taxon>Araneoidea</taxon>
        <taxon>Araneidae</taxon>
        <taxon>Caerostris</taxon>
    </lineage>
</organism>
<feature type="region of interest" description="Disordered" evidence="1">
    <location>
        <begin position="104"/>
        <end position="127"/>
    </location>
</feature>
<reference evidence="2 3" key="1">
    <citation type="submission" date="2021-06" db="EMBL/GenBank/DDBJ databases">
        <title>Caerostris extrusa draft genome.</title>
        <authorList>
            <person name="Kono N."/>
            <person name="Arakawa K."/>
        </authorList>
    </citation>
    <scope>NUCLEOTIDE SEQUENCE [LARGE SCALE GENOMIC DNA]</scope>
</reference>
<name>A0AAV4RRT4_CAEEX</name>
<feature type="region of interest" description="Disordered" evidence="1">
    <location>
        <begin position="24"/>
        <end position="81"/>
    </location>
</feature>
<keyword evidence="3" id="KW-1185">Reference proteome</keyword>